<dbReference type="InterPro" id="IPR004360">
    <property type="entry name" value="Glyas_Fos-R_dOase_dom"/>
</dbReference>
<protein>
    <recommendedName>
        <fullName evidence="1">VOC domain-containing protein</fullName>
    </recommendedName>
</protein>
<evidence type="ECO:0000313" key="2">
    <source>
        <dbReference type="EMBL" id="BBO23112.1"/>
    </source>
</evidence>
<organism evidence="2 3">
    <name type="scientific">Candidatus Nitrosymbiomonas proteolyticus</name>
    <dbReference type="NCBI Taxonomy" id="2608984"/>
    <lineage>
        <taxon>Bacteria</taxon>
        <taxon>Bacillati</taxon>
        <taxon>Armatimonadota</taxon>
        <taxon>Armatimonadota incertae sedis</taxon>
        <taxon>Candidatus Nitrosymbiomonas</taxon>
    </lineage>
</organism>
<reference evidence="2" key="1">
    <citation type="journal article" name="DNA Res.">
        <title>The physiological potential of anammox bacteria as revealed by their core genome structure.</title>
        <authorList>
            <person name="Okubo T."/>
            <person name="Toyoda A."/>
            <person name="Fukuhara K."/>
            <person name="Uchiyama I."/>
            <person name="Harigaya Y."/>
            <person name="Kuroiwa M."/>
            <person name="Suzuki T."/>
            <person name="Murakami Y."/>
            <person name="Suwa Y."/>
            <person name="Takami H."/>
        </authorList>
    </citation>
    <scope>NUCLEOTIDE SEQUENCE</scope>
    <source>
        <strain evidence="2">317325-2</strain>
    </source>
</reference>
<proteinExistence type="predicted"/>
<dbReference type="InterPro" id="IPR037523">
    <property type="entry name" value="VOC_core"/>
</dbReference>
<dbReference type="Proteomes" id="UP000662873">
    <property type="component" value="Chromosome"/>
</dbReference>
<dbReference type="AlphaFoldDB" id="A0A809RTN9"/>
<dbReference type="SUPFAM" id="SSF54593">
    <property type="entry name" value="Glyoxalase/Bleomycin resistance protein/Dihydroxybiphenyl dioxygenase"/>
    <property type="match status" value="1"/>
</dbReference>
<sequence>MAYYDAGLGGEFRNRSEGVFPHGAERNLPRAKWTMACQFTSLILDVRDMDVSLEFYHGLLHLPVRHEEDWDGHRLAYLSTGATEILLLQQPANEQNPMLDRAGGQVINFRIGNLPQVSKFLIDHKVTILRGLEMAVWGERTLLVADPDGYAVLLSEPVGTMH</sequence>
<gene>
    <name evidence="2" type="ORF">NPRO_07070</name>
</gene>
<dbReference type="Gene3D" id="3.10.180.10">
    <property type="entry name" value="2,3-Dihydroxybiphenyl 1,2-Dioxygenase, domain 1"/>
    <property type="match status" value="1"/>
</dbReference>
<dbReference type="Pfam" id="PF00903">
    <property type="entry name" value="Glyoxalase"/>
    <property type="match status" value="1"/>
</dbReference>
<dbReference type="EMBL" id="AP021858">
    <property type="protein sequence ID" value="BBO23112.1"/>
    <property type="molecule type" value="Genomic_DNA"/>
</dbReference>
<dbReference type="InterPro" id="IPR029068">
    <property type="entry name" value="Glyas_Bleomycin-R_OHBP_Dase"/>
</dbReference>
<feature type="domain" description="VOC" evidence="1">
    <location>
        <begin position="38"/>
        <end position="157"/>
    </location>
</feature>
<accession>A0A809RTN9</accession>
<evidence type="ECO:0000259" key="1">
    <source>
        <dbReference type="PROSITE" id="PS51819"/>
    </source>
</evidence>
<evidence type="ECO:0000313" key="3">
    <source>
        <dbReference type="Proteomes" id="UP000662873"/>
    </source>
</evidence>
<dbReference type="KEGG" id="npy:NPRO_07070"/>
<name>A0A809RTN9_9BACT</name>
<dbReference type="PROSITE" id="PS51819">
    <property type="entry name" value="VOC"/>
    <property type="match status" value="1"/>
</dbReference>